<keyword evidence="3" id="KW-1185">Reference proteome</keyword>
<dbReference type="Proteomes" id="UP000314294">
    <property type="component" value="Unassembled WGS sequence"/>
</dbReference>
<evidence type="ECO:0000313" key="3">
    <source>
        <dbReference type="Proteomes" id="UP000314294"/>
    </source>
</evidence>
<feature type="compositionally biased region" description="Low complexity" evidence="1">
    <location>
        <begin position="37"/>
        <end position="47"/>
    </location>
</feature>
<reference evidence="2 3" key="1">
    <citation type="submission" date="2019-03" db="EMBL/GenBank/DDBJ databases">
        <title>First draft genome of Liparis tanakae, snailfish: a comprehensive survey of snailfish specific genes.</title>
        <authorList>
            <person name="Kim W."/>
            <person name="Song I."/>
            <person name="Jeong J.-H."/>
            <person name="Kim D."/>
            <person name="Kim S."/>
            <person name="Ryu S."/>
            <person name="Song J.Y."/>
            <person name="Lee S.K."/>
        </authorList>
    </citation>
    <scope>NUCLEOTIDE SEQUENCE [LARGE SCALE GENOMIC DNA]</scope>
    <source>
        <tissue evidence="2">Muscle</tissue>
    </source>
</reference>
<accession>A0A4Z2EEX6</accession>
<proteinExistence type="predicted"/>
<comment type="caution">
    <text evidence="2">The sequence shown here is derived from an EMBL/GenBank/DDBJ whole genome shotgun (WGS) entry which is preliminary data.</text>
</comment>
<evidence type="ECO:0000313" key="2">
    <source>
        <dbReference type="EMBL" id="TNN26862.1"/>
    </source>
</evidence>
<evidence type="ECO:0000256" key="1">
    <source>
        <dbReference type="SAM" id="MobiDB-lite"/>
    </source>
</evidence>
<name>A0A4Z2EEX6_9TELE</name>
<gene>
    <name evidence="2" type="ORF">EYF80_062996</name>
</gene>
<organism evidence="2 3">
    <name type="scientific">Liparis tanakae</name>
    <name type="common">Tanaka's snailfish</name>
    <dbReference type="NCBI Taxonomy" id="230148"/>
    <lineage>
        <taxon>Eukaryota</taxon>
        <taxon>Metazoa</taxon>
        <taxon>Chordata</taxon>
        <taxon>Craniata</taxon>
        <taxon>Vertebrata</taxon>
        <taxon>Euteleostomi</taxon>
        <taxon>Actinopterygii</taxon>
        <taxon>Neopterygii</taxon>
        <taxon>Teleostei</taxon>
        <taxon>Neoteleostei</taxon>
        <taxon>Acanthomorphata</taxon>
        <taxon>Eupercaria</taxon>
        <taxon>Perciformes</taxon>
        <taxon>Cottioidei</taxon>
        <taxon>Cottales</taxon>
        <taxon>Liparidae</taxon>
        <taxon>Liparis</taxon>
    </lineage>
</organism>
<sequence length="88" mass="10046">MKTLSVEEEEEAAHKSPGAPREFNSTETKFPRRLHHGSSSSSLSSGHESLMLTSRWLSFILIGPQPSLRLLTGRRRNERKTRKTQEDQ</sequence>
<dbReference type="EMBL" id="SRLO01009354">
    <property type="protein sequence ID" value="TNN26862.1"/>
    <property type="molecule type" value="Genomic_DNA"/>
</dbReference>
<feature type="compositionally biased region" description="Acidic residues" evidence="1">
    <location>
        <begin position="1"/>
        <end position="11"/>
    </location>
</feature>
<feature type="region of interest" description="Disordered" evidence="1">
    <location>
        <begin position="1"/>
        <end position="47"/>
    </location>
</feature>
<dbReference type="AlphaFoldDB" id="A0A4Z2EEX6"/>
<protein>
    <submittedName>
        <fullName evidence="2">Uncharacterized protein</fullName>
    </submittedName>
</protein>